<evidence type="ECO:0000256" key="1">
    <source>
        <dbReference type="SAM" id="Phobius"/>
    </source>
</evidence>
<proteinExistence type="predicted"/>
<evidence type="ECO:0000313" key="2">
    <source>
        <dbReference type="EMBL" id="CUO21654.1"/>
    </source>
</evidence>
<keyword evidence="1" id="KW-0812">Transmembrane</keyword>
<accession>A0A174D7Y0</accession>
<dbReference type="EMBL" id="CYZV01000017">
    <property type="protein sequence ID" value="CUO21654.1"/>
    <property type="molecule type" value="Genomic_DNA"/>
</dbReference>
<evidence type="ECO:0000313" key="3">
    <source>
        <dbReference type="Proteomes" id="UP000095558"/>
    </source>
</evidence>
<protein>
    <submittedName>
        <fullName evidence="2">Uncharacterized protein</fullName>
    </submittedName>
</protein>
<keyword evidence="1" id="KW-1133">Transmembrane helix</keyword>
<keyword evidence="1" id="KW-0472">Membrane</keyword>
<sequence length="31" mass="3670">MVILKIIIGLWLVFVVIPTLFKILKDYNHTK</sequence>
<dbReference type="AlphaFoldDB" id="A0A174D7Y0"/>
<feature type="transmembrane region" description="Helical" evidence="1">
    <location>
        <begin position="6"/>
        <end position="24"/>
    </location>
</feature>
<reference evidence="2 3" key="1">
    <citation type="submission" date="2015-09" db="EMBL/GenBank/DDBJ databases">
        <authorList>
            <consortium name="Pathogen Informatics"/>
        </authorList>
    </citation>
    <scope>NUCLEOTIDE SEQUENCE [LARGE SCALE GENOMIC DNA]</scope>
    <source>
        <strain evidence="2 3">2789STDY5834855</strain>
    </source>
</reference>
<dbReference type="Proteomes" id="UP000095558">
    <property type="component" value="Unassembled WGS sequence"/>
</dbReference>
<name>A0A174D7Y0_9CLOT</name>
<gene>
    <name evidence="2" type="ORF">ERS852470_01738</name>
</gene>
<organism evidence="2 3">
    <name type="scientific">Clostridium disporicum</name>
    <dbReference type="NCBI Taxonomy" id="84024"/>
    <lineage>
        <taxon>Bacteria</taxon>
        <taxon>Bacillati</taxon>
        <taxon>Bacillota</taxon>
        <taxon>Clostridia</taxon>
        <taxon>Eubacteriales</taxon>
        <taxon>Clostridiaceae</taxon>
        <taxon>Clostridium</taxon>
    </lineage>
</organism>